<feature type="domain" description="Acetyl-CoA hydrolase/transferase C-terminal" evidence="1">
    <location>
        <begin position="257"/>
        <end position="408"/>
    </location>
</feature>
<evidence type="ECO:0000313" key="2">
    <source>
        <dbReference type="EMBL" id="SMF90097.1"/>
    </source>
</evidence>
<dbReference type="SUPFAM" id="SSF100950">
    <property type="entry name" value="NagB/RpiA/CoA transferase-like"/>
    <property type="match status" value="2"/>
</dbReference>
<dbReference type="InterPro" id="IPR026888">
    <property type="entry name" value="AcetylCoA_hyd_C"/>
</dbReference>
<dbReference type="STRING" id="286727.SAMN02982917_6964"/>
<dbReference type="GO" id="GO:0008775">
    <property type="term" value="F:acetate CoA-transferase activity"/>
    <property type="evidence" value="ECO:0007669"/>
    <property type="project" value="InterPro"/>
</dbReference>
<dbReference type="AlphaFoldDB" id="A0A1X7HQT1"/>
<dbReference type="Gene3D" id="3.30.750.70">
    <property type="entry name" value="4-hydroxybutyrate coenzyme like domains"/>
    <property type="match status" value="1"/>
</dbReference>
<dbReference type="Pfam" id="PF13336">
    <property type="entry name" value="AcetylCoA_hyd_C"/>
    <property type="match status" value="1"/>
</dbReference>
<dbReference type="InterPro" id="IPR037171">
    <property type="entry name" value="NagB/RpiA_transferase-like"/>
</dbReference>
<reference evidence="2 3" key="1">
    <citation type="submission" date="2017-04" db="EMBL/GenBank/DDBJ databases">
        <authorList>
            <person name="Afonso C.L."/>
            <person name="Miller P.J."/>
            <person name="Scott M.A."/>
            <person name="Spackman E."/>
            <person name="Goraichik I."/>
            <person name="Dimitrov K.M."/>
            <person name="Suarez D.L."/>
            <person name="Swayne D.E."/>
        </authorList>
    </citation>
    <scope>NUCLEOTIDE SEQUENCE [LARGE SCALE GENOMIC DNA]</scope>
    <source>
        <strain evidence="2 3">A2P</strain>
    </source>
</reference>
<evidence type="ECO:0000259" key="1">
    <source>
        <dbReference type="Pfam" id="PF13336"/>
    </source>
</evidence>
<name>A0A1X7HQT1_9PROT</name>
<gene>
    <name evidence="2" type="ORF">SAMN02982917_6964</name>
</gene>
<proteinExistence type="predicted"/>
<organism evidence="2 3">
    <name type="scientific">Azospirillum oryzae</name>
    <dbReference type="NCBI Taxonomy" id="286727"/>
    <lineage>
        <taxon>Bacteria</taxon>
        <taxon>Pseudomonadati</taxon>
        <taxon>Pseudomonadota</taxon>
        <taxon>Alphaproteobacteria</taxon>
        <taxon>Rhodospirillales</taxon>
        <taxon>Azospirillaceae</taxon>
        <taxon>Azospirillum</taxon>
    </lineage>
</organism>
<dbReference type="Gene3D" id="3.40.1080.10">
    <property type="entry name" value="Glutaconate Coenzyme A-transferase"/>
    <property type="match status" value="1"/>
</dbReference>
<dbReference type="GO" id="GO:0016787">
    <property type="term" value="F:hydrolase activity"/>
    <property type="evidence" value="ECO:0007669"/>
    <property type="project" value="UniProtKB-KW"/>
</dbReference>
<dbReference type="InterPro" id="IPR046433">
    <property type="entry name" value="ActCoA_hydro"/>
</dbReference>
<dbReference type="RefSeq" id="WP_085091726.1">
    <property type="nucleotide sequence ID" value="NZ_FXAK01000009.1"/>
</dbReference>
<dbReference type="EMBL" id="FXAK01000009">
    <property type="protein sequence ID" value="SMF90097.1"/>
    <property type="molecule type" value="Genomic_DNA"/>
</dbReference>
<keyword evidence="2" id="KW-0378">Hydrolase</keyword>
<sequence length="419" mass="44832">MMHELNAQSLGAVLGGAREIYVSGCSAEIAELPGMLGEASAGATVTGIFSPILNTQSYADEGLGRRCRTYFLNRDLRRDLAAGRVDFCPWTYTQMSAWMGAPGRFDTAIVMVSPPDEEGRCSFGSQADFLPDFYQHVPRLIGVINPNMPRTLGEPGIELDRFAAVFDYDRPLLEIPQKPDGGDPVSDTIARVLAGMIPNGATLQMGIGRVPQAVATALAGHRGLRVHSGLVDDSILFLEQAGALDRDAPILSGVAMGSRALYDHIHESARFAFCSTSYTHSQAVIAANPRFFAINAAIQVDLFGQINSEGGDGRMLASPGGLPEFLRGARASRSGMSIIALRAERGRKGGGGIVPRICEPRLVTAPRYDVDAIVTENGIAHVRDLSIDERAEALIAIADPTERSALAESWRNIRNAGLA</sequence>
<dbReference type="GO" id="GO:0006083">
    <property type="term" value="P:acetate metabolic process"/>
    <property type="evidence" value="ECO:0007669"/>
    <property type="project" value="InterPro"/>
</dbReference>
<dbReference type="PANTHER" id="PTHR21432">
    <property type="entry name" value="ACETYL-COA HYDROLASE-RELATED"/>
    <property type="match status" value="1"/>
</dbReference>
<dbReference type="Proteomes" id="UP000192936">
    <property type="component" value="Unassembled WGS sequence"/>
</dbReference>
<dbReference type="InterPro" id="IPR038460">
    <property type="entry name" value="AcetylCoA_hyd_C_sf"/>
</dbReference>
<protein>
    <submittedName>
        <fullName evidence="2">Acyl-CoA hydrolase</fullName>
    </submittedName>
</protein>
<dbReference type="Gene3D" id="3.40.1080.20">
    <property type="entry name" value="Acetyl-CoA hydrolase/transferase C-terminal domain"/>
    <property type="match status" value="1"/>
</dbReference>
<dbReference type="PANTHER" id="PTHR21432:SF20">
    <property type="entry name" value="ACETYL-COA HYDROLASE"/>
    <property type="match status" value="1"/>
</dbReference>
<accession>A0A1X7HQT1</accession>
<evidence type="ECO:0000313" key="3">
    <source>
        <dbReference type="Proteomes" id="UP000192936"/>
    </source>
</evidence>
<dbReference type="OrthoDB" id="9801795at2"/>